<feature type="region of interest" description="Disordered" evidence="1">
    <location>
        <begin position="13"/>
        <end position="52"/>
    </location>
</feature>
<feature type="compositionally biased region" description="Low complexity" evidence="1">
    <location>
        <begin position="1032"/>
        <end position="1042"/>
    </location>
</feature>
<feature type="compositionally biased region" description="Low complexity" evidence="1">
    <location>
        <begin position="963"/>
        <end position="975"/>
    </location>
</feature>
<evidence type="ECO:0000313" key="2">
    <source>
        <dbReference type="EMBL" id="CAG2240286.1"/>
    </source>
</evidence>
<feature type="compositionally biased region" description="Polar residues" evidence="1">
    <location>
        <begin position="13"/>
        <end position="24"/>
    </location>
</feature>
<feature type="compositionally biased region" description="Pro residues" evidence="1">
    <location>
        <begin position="123"/>
        <end position="148"/>
    </location>
</feature>
<accession>A0A8S3U8T4</accession>
<comment type="caution">
    <text evidence="2">The sequence shown here is derived from an EMBL/GenBank/DDBJ whole genome shotgun (WGS) entry which is preliminary data.</text>
</comment>
<feature type="compositionally biased region" description="Polar residues" evidence="1">
    <location>
        <begin position="1431"/>
        <end position="1448"/>
    </location>
</feature>
<dbReference type="Proteomes" id="UP000683360">
    <property type="component" value="Unassembled WGS sequence"/>
</dbReference>
<evidence type="ECO:0000313" key="3">
    <source>
        <dbReference type="Proteomes" id="UP000683360"/>
    </source>
</evidence>
<feature type="region of interest" description="Disordered" evidence="1">
    <location>
        <begin position="651"/>
        <end position="860"/>
    </location>
</feature>
<feature type="compositionally biased region" description="Polar residues" evidence="1">
    <location>
        <begin position="1006"/>
        <end position="1015"/>
    </location>
</feature>
<feature type="compositionally biased region" description="Polar residues" evidence="1">
    <location>
        <begin position="98"/>
        <end position="107"/>
    </location>
</feature>
<feature type="region of interest" description="Disordered" evidence="1">
    <location>
        <begin position="881"/>
        <end position="1050"/>
    </location>
</feature>
<dbReference type="EMBL" id="CAJPWZ010002553">
    <property type="protein sequence ID" value="CAG2240286.1"/>
    <property type="molecule type" value="Genomic_DNA"/>
</dbReference>
<feature type="compositionally biased region" description="Polar residues" evidence="1">
    <location>
        <begin position="947"/>
        <end position="962"/>
    </location>
</feature>
<evidence type="ECO:0000256" key="1">
    <source>
        <dbReference type="SAM" id="MobiDB-lite"/>
    </source>
</evidence>
<sequence>MMYPWQEQFLQQFQNDNQPQTRVSPSDPRARVNPSDPRTRVSPPVFSSSVPGDVRMRNPLMMHNLLQEMRNIYQSGMVGPTSIAQHGLQNRAPPPLYNSMTRTNTGPQLRGPPPLLNVSTLRQPPPAHSNKRQPPPPHSNIRQPPPHSNQPSYMVHHNINQIRPNIPRRHTSGETIRLTNPFENEINVPCTRTSPHLSPDMFISQAGNTQMSTQSISSTQPNYSTLQSNVTNNNVSQRLQQSNIDPRLVSQQSNIDPRLVSQQSNIDPRLVSQQSNIDPRLVSEQSNIDPRLVSQQSNIDPRLFHPSLYLPHLFPPLGFIPPNLPENNLVPNMMPRMPPNPFTEFNIPRPQFTNNQDPPVINQTEPTEASDKSVMGRWYKLPISDLGSEKKDLIEEEKERIHRPSKPISHSSLENVVNKLARRRETVSPISSVASQFPVSREEPICGPSTGNVLLCPATPQDQHQGQSLDTIRHEGHSIDTIRPEGESVDILTHEGQTVDTIRHKGHSIDTIQPEGQSVDTIKQQHICSDVSAYQNSKTEEGTNSNSIQNNKEEIFDDIGLYIVNTYSLAGNDVSSKTENNQENTESSEQNQPTRKKIPPLKIKLPFRKSPKKKRFGNSKKSKFVSPIKLVLNKNNKKQIEIRKPKALMFDQSNSSEINDSSSTTKAIEDKNQLEIRKPKALMFDQSNSSERKASSSTTNAIEENGGDDSISATLNQSDTSGKSLGDVVEKVKQKRQRRRSAVLIDQTGKVLSSEENLPVKTTEKTETVIENNKQEKKELKNTENVIENRKQEKKDSENTENVIENRKQEKKDSENTENDIENRKQEKKESENTENVISGSENIDEPMLPSSENTLSREERNRELIEKNWVHIEAKLKLVEKNLKNKSPQKKQPLPLETKAVEKTSSLKRKSDEMKSDNSNNEPVSKKKSPLKEKLFKSPLKMTKSPKITKTPNNNTKETQASQPSQTCSSVSSKSKSEERSLTPKSGKGKRGGKSKNETPEKNDNSSVDISGNPSKRRKLSGTVEKHVSETKLSSTSASSRSVEERSTGDVIVVGEDKTTDISNEQTKDTTELISSITYPSFFITFHGKRVLCLNSSSGKLLLMREILRRNFKEVVNKKSQNDNDMQKQYKTVYLAKERDLKICYKEIPEEHKNLAVKYLKAEKLIKTQKIPAHLGVITLENALRLYHYMNGTKTCSMKCLEMWSPKESDIILENSDKESPDRLSVPNNPKKSEEVKSRSKKNKSGYDSDETMIYEDEGAPPSQNQNEDEENNDNSRLVLRGGVAECYQAYFRYIVVEGEKFYPYEDLLLKFGKIALTRALQSKLPEKFLAYKCSEVEADFLNKLEEVLPTLSIEATLLEESLFQKVASTVESSTIHGEVVDLTAEDMSNESKTDIDDINISQDDSIIEISFNSPESPLQFEETKHVSCNSISGNIDSNSEPTNNDIPTEIPQLYPSPPTDNTCNEISGNIDSNVEPTNNDIPTETPQPDTSLPIRDTCLQSTDTTSTEIPQTDQSPLIEDTCLQRTDTTLNQSEKIVERAVCDSTTDVSNTTEENNNDGNSPSVMIGNTDLAAMLAELESEFGSSSDNDRATDISAGSALEFMTESFSNSRNMMETLLNIWKHGVCSSYTKISALQAEMNDLKAGTNKVLSTCEKYQGLINKIKENIEGKKENEAGDQV</sequence>
<gene>
    <name evidence="2" type="ORF">MEDL_52580</name>
</gene>
<feature type="compositionally biased region" description="Basic and acidic residues" evidence="1">
    <location>
        <begin position="667"/>
        <end position="678"/>
    </location>
</feature>
<feature type="compositionally biased region" description="Polar residues" evidence="1">
    <location>
        <begin position="711"/>
        <end position="723"/>
    </location>
</feature>
<feature type="region of interest" description="Disordered" evidence="1">
    <location>
        <begin position="1215"/>
        <end position="1275"/>
    </location>
</feature>
<organism evidence="2 3">
    <name type="scientific">Mytilus edulis</name>
    <name type="common">Blue mussel</name>
    <dbReference type="NCBI Taxonomy" id="6550"/>
    <lineage>
        <taxon>Eukaryota</taxon>
        <taxon>Metazoa</taxon>
        <taxon>Spiralia</taxon>
        <taxon>Lophotrochozoa</taxon>
        <taxon>Mollusca</taxon>
        <taxon>Bivalvia</taxon>
        <taxon>Autobranchia</taxon>
        <taxon>Pteriomorphia</taxon>
        <taxon>Mytilida</taxon>
        <taxon>Mytiloidea</taxon>
        <taxon>Mytilidae</taxon>
        <taxon>Mytilinae</taxon>
        <taxon>Mytilus</taxon>
    </lineage>
</organism>
<feature type="compositionally biased region" description="Acidic residues" evidence="1">
    <location>
        <begin position="1249"/>
        <end position="1260"/>
    </location>
</feature>
<protein>
    <submittedName>
        <fullName evidence="2">Uncharacterized protein</fullName>
    </submittedName>
</protein>
<feature type="compositionally biased region" description="Polar residues" evidence="1">
    <location>
        <begin position="685"/>
        <end position="702"/>
    </location>
</feature>
<feature type="region of interest" description="Disordered" evidence="1">
    <location>
        <begin position="574"/>
        <end position="602"/>
    </location>
</feature>
<reference evidence="2" key="1">
    <citation type="submission" date="2021-03" db="EMBL/GenBank/DDBJ databases">
        <authorList>
            <person name="Bekaert M."/>
        </authorList>
    </citation>
    <scope>NUCLEOTIDE SEQUENCE</scope>
</reference>
<feature type="compositionally biased region" description="Basic and acidic residues" evidence="1">
    <location>
        <begin position="996"/>
        <end position="1005"/>
    </location>
</feature>
<feature type="region of interest" description="Disordered" evidence="1">
    <location>
        <begin position="1475"/>
        <end position="1496"/>
    </location>
</feature>
<feature type="compositionally biased region" description="Low complexity" evidence="1">
    <location>
        <begin position="575"/>
        <end position="592"/>
    </location>
</feature>
<feature type="compositionally biased region" description="Polar residues" evidence="1">
    <location>
        <begin position="1475"/>
        <end position="1492"/>
    </location>
</feature>
<feature type="compositionally biased region" description="Low complexity" evidence="1">
    <location>
        <begin position="653"/>
        <end position="663"/>
    </location>
</feature>
<dbReference type="OrthoDB" id="6116698at2759"/>
<feature type="region of interest" description="Disordered" evidence="1">
    <location>
        <begin position="84"/>
        <end position="153"/>
    </location>
</feature>
<proteinExistence type="predicted"/>
<keyword evidence="3" id="KW-1185">Reference proteome</keyword>
<name>A0A8S3U8T4_MYTED</name>
<feature type="compositionally biased region" description="Low complexity" evidence="1">
    <location>
        <begin position="41"/>
        <end position="51"/>
    </location>
</feature>
<feature type="region of interest" description="Disordered" evidence="1">
    <location>
        <begin position="1431"/>
        <end position="1450"/>
    </location>
</feature>
<feature type="compositionally biased region" description="Basic and acidic residues" evidence="1">
    <location>
        <begin position="762"/>
        <end position="832"/>
    </location>
</feature>